<dbReference type="eggNOG" id="COG0494">
    <property type="taxonomic scope" value="Bacteria"/>
</dbReference>
<name>G7UNA1_PSEUP</name>
<accession>G7UNA1</accession>
<dbReference type="OrthoDB" id="129709at2"/>
<keyword evidence="1" id="KW-0378">Hydrolase</keyword>
<dbReference type="EMBL" id="CP003093">
    <property type="protein sequence ID" value="AER56605.1"/>
    <property type="molecule type" value="Genomic_DNA"/>
</dbReference>
<dbReference type="SUPFAM" id="SSF55811">
    <property type="entry name" value="Nudix"/>
    <property type="match status" value="1"/>
</dbReference>
<keyword evidence="2" id="KW-1185">Reference proteome</keyword>
<reference evidence="1 2" key="1">
    <citation type="journal article" date="2012" name="J. Bacteriol.">
        <title>Complete Genome Sequence of the BTEX-Degrading Bacterium Pseudoxanthomonas spadix BD-a59.</title>
        <authorList>
            <person name="Lee S.H."/>
            <person name="Jin H.M."/>
            <person name="Lee H.J."/>
            <person name="Kim J.M."/>
            <person name="Jeon C.O."/>
        </authorList>
    </citation>
    <scope>NUCLEOTIDE SEQUENCE [LARGE SCALE GENOMIC DNA]</scope>
    <source>
        <strain evidence="1 2">BD-a59</strain>
    </source>
</reference>
<dbReference type="CDD" id="cd03674">
    <property type="entry name" value="NUDIX_Hydrolase"/>
    <property type="match status" value="1"/>
</dbReference>
<dbReference type="STRING" id="1045855.DSC_09785"/>
<protein>
    <submittedName>
        <fullName evidence="1">NUDIX hydrolase</fullName>
    </submittedName>
</protein>
<dbReference type="AlphaFoldDB" id="G7UNA1"/>
<evidence type="ECO:0000313" key="1">
    <source>
        <dbReference type="EMBL" id="AER56605.1"/>
    </source>
</evidence>
<proteinExistence type="predicted"/>
<dbReference type="HOGENOM" id="CLU_101758_1_0_6"/>
<sequence>MPDILRARLAAQLDDYFRRWPAEQADRAGFCELLGQADPFVRARLEGHFTGSAWLVSADGQRTLLTHHCKLDRWLQPGGHADGDPDLARVALTEALEESGIVGLRVDGQAIFDLDRHWIPARGDVPGHWHFDVRYVVHAMDREDYVVGEESHDLAWRPVGEVAQAQDRSLRRMARKWLKRQAITAVD</sequence>
<dbReference type="GO" id="GO:0016787">
    <property type="term" value="F:hydrolase activity"/>
    <property type="evidence" value="ECO:0007669"/>
    <property type="project" value="UniProtKB-KW"/>
</dbReference>
<dbReference type="Gene3D" id="3.90.79.10">
    <property type="entry name" value="Nucleoside Triphosphate Pyrophosphohydrolase"/>
    <property type="match status" value="1"/>
</dbReference>
<dbReference type="InterPro" id="IPR015797">
    <property type="entry name" value="NUDIX_hydrolase-like_dom_sf"/>
</dbReference>
<evidence type="ECO:0000313" key="2">
    <source>
        <dbReference type="Proteomes" id="UP000005870"/>
    </source>
</evidence>
<organism evidence="1 2">
    <name type="scientific">Pseudoxanthomonas spadix (strain BD-a59)</name>
    <dbReference type="NCBI Taxonomy" id="1045855"/>
    <lineage>
        <taxon>Bacteria</taxon>
        <taxon>Pseudomonadati</taxon>
        <taxon>Pseudomonadota</taxon>
        <taxon>Gammaproteobacteria</taxon>
        <taxon>Lysobacterales</taxon>
        <taxon>Lysobacteraceae</taxon>
        <taxon>Pseudoxanthomonas</taxon>
    </lineage>
</organism>
<dbReference type="KEGG" id="psd:DSC_09785"/>
<dbReference type="Proteomes" id="UP000005870">
    <property type="component" value="Chromosome"/>
</dbReference>
<gene>
    <name evidence="1" type="ordered locus">DSC_09785</name>
</gene>